<evidence type="ECO:0000313" key="2">
    <source>
        <dbReference type="EMBL" id="CAG5106111.1"/>
    </source>
</evidence>
<dbReference type="PANTHER" id="PTHR21520">
    <property type="entry name" value="GLUTAMATE-RICH PROTEIN 2"/>
    <property type="match status" value="1"/>
</dbReference>
<protein>
    <submittedName>
        <fullName evidence="2">Oidioi.mRNA.OKI2018_I69.chr1.g2687.t1.cds</fullName>
    </submittedName>
</protein>
<dbReference type="Proteomes" id="UP001158576">
    <property type="component" value="Chromosome 1"/>
</dbReference>
<proteinExistence type="predicted"/>
<feature type="region of interest" description="Disordered" evidence="1">
    <location>
        <begin position="113"/>
        <end position="176"/>
    </location>
</feature>
<name>A0ABN7SY92_OIKDI</name>
<gene>
    <name evidence="2" type="ORF">OKIOD_LOCUS11452</name>
</gene>
<feature type="compositionally biased region" description="Basic and acidic residues" evidence="1">
    <location>
        <begin position="1"/>
        <end position="10"/>
    </location>
</feature>
<keyword evidence="3" id="KW-1185">Reference proteome</keyword>
<feature type="region of interest" description="Disordered" evidence="1">
    <location>
        <begin position="1"/>
        <end position="56"/>
    </location>
</feature>
<accession>A0ABN7SY92</accession>
<reference evidence="2 3" key="1">
    <citation type="submission" date="2021-04" db="EMBL/GenBank/DDBJ databases">
        <authorList>
            <person name="Bliznina A."/>
        </authorList>
    </citation>
    <scope>NUCLEOTIDE SEQUENCE [LARGE SCALE GENOMIC DNA]</scope>
</reference>
<sequence>MGDKAEDLKIESLTLDDTTDKTPEVSGRPAAQVSTETSEGEETADSGLRAPPRDEDYVEDIPFGLKTEFVYNVVGKKYKNALKLANIMLKFDPGNKIAKEYLPVLEQAIELGEAVDDEESSSSEEESSSEESSSEEESDEEDPDVPGTSKATIKPPRVRNCRIHNDRGYLDGKSKP</sequence>
<organism evidence="2 3">
    <name type="scientific">Oikopleura dioica</name>
    <name type="common">Tunicate</name>
    <dbReference type="NCBI Taxonomy" id="34765"/>
    <lineage>
        <taxon>Eukaryota</taxon>
        <taxon>Metazoa</taxon>
        <taxon>Chordata</taxon>
        <taxon>Tunicata</taxon>
        <taxon>Appendicularia</taxon>
        <taxon>Copelata</taxon>
        <taxon>Oikopleuridae</taxon>
        <taxon>Oikopleura</taxon>
    </lineage>
</organism>
<dbReference type="EMBL" id="OU015566">
    <property type="protein sequence ID" value="CAG5106111.1"/>
    <property type="molecule type" value="Genomic_DNA"/>
</dbReference>
<evidence type="ECO:0000313" key="3">
    <source>
        <dbReference type="Proteomes" id="UP001158576"/>
    </source>
</evidence>
<feature type="compositionally biased region" description="Basic and acidic residues" evidence="1">
    <location>
        <begin position="163"/>
        <end position="176"/>
    </location>
</feature>
<evidence type="ECO:0000256" key="1">
    <source>
        <dbReference type="SAM" id="MobiDB-lite"/>
    </source>
</evidence>
<feature type="compositionally biased region" description="Acidic residues" evidence="1">
    <location>
        <begin position="113"/>
        <end position="144"/>
    </location>
</feature>
<dbReference type="PANTHER" id="PTHR21520:SF2">
    <property type="entry name" value="GLUTAMATE-RICH PROTEIN 2"/>
    <property type="match status" value="1"/>
</dbReference>
<dbReference type="InterPro" id="IPR026703">
    <property type="entry name" value="ERICH2"/>
</dbReference>